<keyword evidence="3" id="KW-1185">Reference proteome</keyword>
<evidence type="ECO:0000313" key="3">
    <source>
        <dbReference type="Proteomes" id="UP001199816"/>
    </source>
</evidence>
<sequence length="256" mass="29360">MKKIGGIILVCFLWVIQLRAESALLPADSTRVLVLTERGGLHEPFVAAALKWLNTFAQEHCLQLRVINHPREIEHEDLAVYKLFIQLNYPPYNWTPKTMQAFERYIDKGQGSWIGFHHATLLGAFDGYPIWNWFCDFMGGIRFKNYIAKKATANVRVEKTKHPVMDGLPTVFSIPDDEWYTFDKNPRVNVTVLANVDESSYQPMSDITMGDHPVIWSNEKKKAKNVYFLMGHGPGLLQTEAFTKMVANAVLWCLKK</sequence>
<dbReference type="EMBL" id="JAJNEC010000005">
    <property type="protein sequence ID" value="MCD2424795.1"/>
    <property type="molecule type" value="Genomic_DNA"/>
</dbReference>
<dbReference type="RefSeq" id="WP_231007004.1">
    <property type="nucleotide sequence ID" value="NZ_JAJNEC010000005.1"/>
</dbReference>
<feature type="domain" description="ThuA-like" evidence="1">
    <location>
        <begin position="31"/>
        <end position="253"/>
    </location>
</feature>
<dbReference type="PANTHER" id="PTHR40469:SF2">
    <property type="entry name" value="GALACTOSE-BINDING DOMAIN-LIKE SUPERFAMILY PROTEIN"/>
    <property type="match status" value="1"/>
</dbReference>
<protein>
    <submittedName>
        <fullName evidence="2">ThuA domain-containing protein</fullName>
    </submittedName>
</protein>
<dbReference type="Gene3D" id="3.40.50.880">
    <property type="match status" value="1"/>
</dbReference>
<dbReference type="PANTHER" id="PTHR40469">
    <property type="entry name" value="SECRETED GLYCOSYL HYDROLASE"/>
    <property type="match status" value="1"/>
</dbReference>
<proteinExistence type="predicted"/>
<evidence type="ECO:0000313" key="2">
    <source>
        <dbReference type="EMBL" id="MCD2424795.1"/>
    </source>
</evidence>
<evidence type="ECO:0000259" key="1">
    <source>
        <dbReference type="Pfam" id="PF06283"/>
    </source>
</evidence>
<comment type="caution">
    <text evidence="2">The sequence shown here is derived from an EMBL/GenBank/DDBJ whole genome shotgun (WGS) entry which is preliminary data.</text>
</comment>
<dbReference type="Pfam" id="PF06283">
    <property type="entry name" value="ThuA"/>
    <property type="match status" value="1"/>
</dbReference>
<dbReference type="InterPro" id="IPR029062">
    <property type="entry name" value="Class_I_gatase-like"/>
</dbReference>
<dbReference type="InterPro" id="IPR029010">
    <property type="entry name" value="ThuA-like"/>
</dbReference>
<name>A0ABS8PV55_9BACT</name>
<gene>
    <name evidence="2" type="ORF">LQ567_18580</name>
</gene>
<accession>A0ABS8PV55</accession>
<dbReference type="Proteomes" id="UP001199816">
    <property type="component" value="Unassembled WGS sequence"/>
</dbReference>
<reference evidence="2 3" key="1">
    <citation type="submission" date="2021-11" db="EMBL/GenBank/DDBJ databases">
        <title>Genomic of Niabella pedocola.</title>
        <authorList>
            <person name="Wu T."/>
        </authorList>
    </citation>
    <scope>NUCLEOTIDE SEQUENCE [LARGE SCALE GENOMIC DNA]</scope>
    <source>
        <strain evidence="2 3">JCM 31011</strain>
    </source>
</reference>
<dbReference type="SUPFAM" id="SSF52317">
    <property type="entry name" value="Class I glutamine amidotransferase-like"/>
    <property type="match status" value="1"/>
</dbReference>
<organism evidence="2 3">
    <name type="scientific">Niabella pedocola</name>
    <dbReference type="NCBI Taxonomy" id="1752077"/>
    <lineage>
        <taxon>Bacteria</taxon>
        <taxon>Pseudomonadati</taxon>
        <taxon>Bacteroidota</taxon>
        <taxon>Chitinophagia</taxon>
        <taxon>Chitinophagales</taxon>
        <taxon>Chitinophagaceae</taxon>
        <taxon>Niabella</taxon>
    </lineage>
</organism>